<dbReference type="GO" id="GO:0008360">
    <property type="term" value="P:regulation of cell shape"/>
    <property type="evidence" value="ECO:0007669"/>
    <property type="project" value="UniProtKB-KW"/>
</dbReference>
<dbReference type="InterPro" id="IPR004276">
    <property type="entry name" value="GlycoTrans_28_N"/>
</dbReference>
<accession>K0NHQ7</accession>
<keyword evidence="9 10" id="KW-0961">Cell wall biogenesis/degradation</keyword>
<evidence type="ECO:0000256" key="10">
    <source>
        <dbReference type="HAMAP-Rule" id="MF_00033"/>
    </source>
</evidence>
<comment type="catalytic activity">
    <reaction evidence="10">
        <text>di-trans,octa-cis-undecaprenyl diphospho-N-acetyl-alpha-D-muramoyl-L-alanyl-D-glutamyl-meso-2,6-diaminopimeloyl-D-alanyl-D-alanine + UDP-N-acetyl-alpha-D-glucosamine = di-trans,octa-cis-undecaprenyl diphospho-[N-acetyl-alpha-D-glucosaminyl-(1-&gt;4)]-N-acetyl-alpha-D-muramoyl-L-alanyl-D-glutamyl-meso-2,6-diaminopimeloyl-D-alanyl-D-alanine + UDP + H(+)</text>
        <dbReference type="Rhea" id="RHEA:31227"/>
        <dbReference type="ChEBI" id="CHEBI:15378"/>
        <dbReference type="ChEBI" id="CHEBI:57705"/>
        <dbReference type="ChEBI" id="CHEBI:58223"/>
        <dbReference type="ChEBI" id="CHEBI:61387"/>
        <dbReference type="ChEBI" id="CHEBI:61388"/>
        <dbReference type="EC" id="2.4.1.227"/>
    </reaction>
</comment>
<keyword evidence="3 10" id="KW-0328">Glycosyltransferase</keyword>
<comment type="pathway">
    <text evidence="10">Cell wall biogenesis; peptidoglycan biosynthesis.</text>
</comment>
<keyword evidence="15" id="KW-1185">Reference proteome</keyword>
<keyword evidence="11" id="KW-0812">Transmembrane</keyword>
<evidence type="ECO:0000259" key="13">
    <source>
        <dbReference type="Pfam" id="PF04101"/>
    </source>
</evidence>
<dbReference type="PANTHER" id="PTHR21015:SF22">
    <property type="entry name" value="GLYCOSYLTRANSFERASE"/>
    <property type="match status" value="1"/>
</dbReference>
<feature type="binding site" evidence="10">
    <location>
        <position position="198"/>
    </location>
    <ligand>
        <name>UDP-N-acetyl-alpha-D-glucosamine</name>
        <dbReference type="ChEBI" id="CHEBI:57705"/>
    </ligand>
</feature>
<dbReference type="STRING" id="651182.TOL2_C12100"/>
<dbReference type="Gene3D" id="3.40.50.2000">
    <property type="entry name" value="Glycogen Phosphorylase B"/>
    <property type="match status" value="2"/>
</dbReference>
<comment type="similarity">
    <text evidence="10">Belongs to the glycosyltransferase 28 family. MurG subfamily.</text>
</comment>
<evidence type="ECO:0000256" key="2">
    <source>
        <dbReference type="ARBA" id="ARBA00022618"/>
    </source>
</evidence>
<dbReference type="GO" id="GO:0071555">
    <property type="term" value="P:cell wall organization"/>
    <property type="evidence" value="ECO:0007669"/>
    <property type="project" value="UniProtKB-KW"/>
</dbReference>
<feature type="domain" description="Glycosyl transferase family 28 C-terminal" evidence="13">
    <location>
        <begin position="191"/>
        <end position="349"/>
    </location>
</feature>
<organism evidence="14 15">
    <name type="scientific">Desulfobacula toluolica (strain DSM 7467 / Tol2)</name>
    <dbReference type="NCBI Taxonomy" id="651182"/>
    <lineage>
        <taxon>Bacteria</taxon>
        <taxon>Pseudomonadati</taxon>
        <taxon>Thermodesulfobacteriota</taxon>
        <taxon>Desulfobacteria</taxon>
        <taxon>Desulfobacterales</taxon>
        <taxon>Desulfobacteraceae</taxon>
        <taxon>Desulfobacula</taxon>
    </lineage>
</organism>
<dbReference type="Proteomes" id="UP000007347">
    <property type="component" value="Chromosome"/>
</dbReference>
<dbReference type="NCBIfam" id="TIGR01133">
    <property type="entry name" value="murG"/>
    <property type="match status" value="1"/>
</dbReference>
<comment type="function">
    <text evidence="10">Cell wall formation. Catalyzes the transfer of a GlcNAc subunit on undecaprenyl-pyrophosphoryl-MurNAc-pentapeptide (lipid intermediate I) to form undecaprenyl-pyrophosphoryl-MurNAc-(pentapeptide)GlcNAc (lipid intermediate II).</text>
</comment>
<dbReference type="InterPro" id="IPR007235">
    <property type="entry name" value="Glyco_trans_28_C"/>
</dbReference>
<evidence type="ECO:0000256" key="6">
    <source>
        <dbReference type="ARBA" id="ARBA00022984"/>
    </source>
</evidence>
<evidence type="ECO:0000313" key="14">
    <source>
        <dbReference type="EMBL" id="CCK79373.1"/>
    </source>
</evidence>
<comment type="caution">
    <text evidence="10">Lacks conserved residue(s) required for the propagation of feature annotation.</text>
</comment>
<protein>
    <recommendedName>
        <fullName evidence="10">UDP-N-acetylglucosamine--N-acetylmuramyl-(pentapeptide) pyrophosphoryl-undecaprenol N-acetylglucosamine transferase</fullName>
        <ecNumber evidence="10">2.4.1.227</ecNumber>
    </recommendedName>
    <alternativeName>
        <fullName evidence="10">Undecaprenyl-PP-MurNAc-pentapeptide-UDPGlcNAc GlcNAc transferase</fullName>
    </alternativeName>
</protein>
<dbReference type="Pfam" id="PF03033">
    <property type="entry name" value="Glyco_transf_28"/>
    <property type="match status" value="1"/>
</dbReference>
<dbReference type="AlphaFoldDB" id="K0NHQ7"/>
<dbReference type="InterPro" id="IPR006009">
    <property type="entry name" value="GlcNAc_MurG"/>
</dbReference>
<reference evidence="14 15" key="1">
    <citation type="journal article" date="2013" name="Environ. Microbiol.">
        <title>Complete genome, catabolic sub-proteomes and key-metabolites of Desulfobacula toluolica Tol2, a marine, aromatic compound-degrading, sulfate-reducing bacterium.</title>
        <authorList>
            <person name="Wohlbrand L."/>
            <person name="Jacob J.H."/>
            <person name="Kube M."/>
            <person name="Mussmann M."/>
            <person name="Jarling R."/>
            <person name="Beck A."/>
            <person name="Amann R."/>
            <person name="Wilkes H."/>
            <person name="Reinhardt R."/>
            <person name="Rabus R."/>
        </authorList>
    </citation>
    <scope>NUCLEOTIDE SEQUENCE [LARGE SCALE GENOMIC DNA]</scope>
    <source>
        <strain evidence="15">DSM 7467 / Tol2</strain>
    </source>
</reference>
<keyword evidence="10" id="KW-0997">Cell inner membrane</keyword>
<feature type="domain" description="Glycosyltransferase family 28 N-terminal" evidence="12">
    <location>
        <begin position="7"/>
        <end position="146"/>
    </location>
</feature>
<keyword evidence="6 10" id="KW-0573">Peptidoglycan synthesis</keyword>
<keyword evidence="11" id="KW-1133">Transmembrane helix</keyword>
<feature type="binding site" evidence="10">
    <location>
        <begin position="14"/>
        <end position="16"/>
    </location>
    <ligand>
        <name>UDP-N-acetyl-alpha-D-glucosamine</name>
        <dbReference type="ChEBI" id="CHEBI:57705"/>
    </ligand>
</feature>
<dbReference type="SUPFAM" id="SSF53756">
    <property type="entry name" value="UDP-Glycosyltransferase/glycogen phosphorylase"/>
    <property type="match status" value="1"/>
</dbReference>
<gene>
    <name evidence="10 14" type="primary">murG</name>
    <name evidence="14" type="ordered locus">TOL2_C12100</name>
</gene>
<dbReference type="EMBL" id="FO203503">
    <property type="protein sequence ID" value="CCK79373.1"/>
    <property type="molecule type" value="Genomic_DNA"/>
</dbReference>
<keyword evidence="5 10" id="KW-0133">Cell shape</keyword>
<dbReference type="HOGENOM" id="CLU_037404_2_1_7"/>
<feature type="binding site" evidence="10">
    <location>
        <position position="297"/>
    </location>
    <ligand>
        <name>UDP-N-acetyl-alpha-D-glucosamine</name>
        <dbReference type="ChEBI" id="CHEBI:57705"/>
    </ligand>
</feature>
<evidence type="ECO:0000256" key="8">
    <source>
        <dbReference type="ARBA" id="ARBA00023306"/>
    </source>
</evidence>
<dbReference type="GO" id="GO:0051301">
    <property type="term" value="P:cell division"/>
    <property type="evidence" value="ECO:0007669"/>
    <property type="project" value="UniProtKB-KW"/>
</dbReference>
<dbReference type="GO" id="GO:0009252">
    <property type="term" value="P:peptidoglycan biosynthetic process"/>
    <property type="evidence" value="ECO:0007669"/>
    <property type="project" value="UniProtKB-UniRule"/>
</dbReference>
<keyword evidence="1 10" id="KW-1003">Cell membrane</keyword>
<keyword evidence="4 10" id="KW-0808">Transferase</keyword>
<feature type="binding site" evidence="10">
    <location>
        <position position="169"/>
    </location>
    <ligand>
        <name>UDP-N-acetyl-alpha-D-glucosamine</name>
        <dbReference type="ChEBI" id="CHEBI:57705"/>
    </ligand>
</feature>
<evidence type="ECO:0000256" key="1">
    <source>
        <dbReference type="ARBA" id="ARBA00022475"/>
    </source>
</evidence>
<dbReference type="UniPathway" id="UPA00219"/>
<dbReference type="GO" id="GO:0051991">
    <property type="term" value="F:UDP-N-acetyl-D-glucosamine:N-acetylmuramoyl-L-alanyl-D-glutamyl-meso-2,6-diaminopimelyl-D-alanyl-D-alanine-diphosphoundecaprenol 4-beta-N-acetylglucosaminlytransferase activity"/>
    <property type="evidence" value="ECO:0007669"/>
    <property type="project" value="RHEA"/>
</dbReference>
<dbReference type="RefSeq" id="WP_014956720.1">
    <property type="nucleotide sequence ID" value="NC_018645.1"/>
</dbReference>
<dbReference type="Pfam" id="PF04101">
    <property type="entry name" value="Glyco_tran_28_C"/>
    <property type="match status" value="1"/>
</dbReference>
<evidence type="ECO:0000256" key="5">
    <source>
        <dbReference type="ARBA" id="ARBA00022960"/>
    </source>
</evidence>
<dbReference type="CDD" id="cd03785">
    <property type="entry name" value="GT28_MurG"/>
    <property type="match status" value="1"/>
</dbReference>
<dbReference type="KEGG" id="dto:TOL2_C12100"/>
<dbReference type="PANTHER" id="PTHR21015">
    <property type="entry name" value="UDP-N-ACETYLGLUCOSAMINE--N-ACETYLMURAMYL-(PENTAPEPTIDE) PYROPHOSPHORYL-UNDECAPRENOL N-ACETYLGLUCOSAMINE TRANSFERASE 1"/>
    <property type="match status" value="1"/>
</dbReference>
<dbReference type="GO" id="GO:0005886">
    <property type="term" value="C:plasma membrane"/>
    <property type="evidence" value="ECO:0007669"/>
    <property type="project" value="UniProtKB-SubCell"/>
</dbReference>
<dbReference type="GO" id="GO:0005975">
    <property type="term" value="P:carbohydrate metabolic process"/>
    <property type="evidence" value="ECO:0007669"/>
    <property type="project" value="InterPro"/>
</dbReference>
<keyword evidence="7 10" id="KW-0472">Membrane</keyword>
<comment type="subcellular location">
    <subcellularLocation>
        <location evidence="10">Cell inner membrane</location>
        <topology evidence="10">Peripheral membrane protein</topology>
        <orientation evidence="10">Cytoplasmic side</orientation>
    </subcellularLocation>
</comment>
<dbReference type="PATRIC" id="fig|651182.5.peg.1455"/>
<dbReference type="HAMAP" id="MF_00033">
    <property type="entry name" value="MurG"/>
    <property type="match status" value="1"/>
</dbReference>
<proteinExistence type="inferred from homology"/>
<evidence type="ECO:0000256" key="11">
    <source>
        <dbReference type="SAM" id="Phobius"/>
    </source>
</evidence>
<evidence type="ECO:0000256" key="9">
    <source>
        <dbReference type="ARBA" id="ARBA00023316"/>
    </source>
</evidence>
<keyword evidence="8 10" id="KW-0131">Cell cycle</keyword>
<feature type="transmembrane region" description="Helical" evidence="11">
    <location>
        <begin position="99"/>
        <end position="124"/>
    </location>
</feature>
<dbReference type="GO" id="GO:0050511">
    <property type="term" value="F:undecaprenyldiphospho-muramoylpentapeptide beta-N-acetylglucosaminyltransferase activity"/>
    <property type="evidence" value="ECO:0007669"/>
    <property type="project" value="UniProtKB-UniRule"/>
</dbReference>
<dbReference type="EC" id="2.4.1.227" evidence="10"/>
<evidence type="ECO:0000313" key="15">
    <source>
        <dbReference type="Proteomes" id="UP000007347"/>
    </source>
</evidence>
<name>K0NHQ7_DESTT</name>
<evidence type="ECO:0000256" key="4">
    <source>
        <dbReference type="ARBA" id="ARBA00022679"/>
    </source>
</evidence>
<evidence type="ECO:0000259" key="12">
    <source>
        <dbReference type="Pfam" id="PF03033"/>
    </source>
</evidence>
<feature type="binding site" evidence="10">
    <location>
        <position position="128"/>
    </location>
    <ligand>
        <name>UDP-N-acetyl-alpha-D-glucosamine</name>
        <dbReference type="ChEBI" id="CHEBI:57705"/>
    </ligand>
</feature>
<sequence>MNKPFKIIIAGGKTGGHLFPGIAVAQALERLHDNVDVLFVGTNAPFEVQTLEKYGYAHKSIISKPIKGSSIFRKAFSIGILLVSLIQAMMIMKRIKPDFVLGVGGFSSFAVVLAAWCMGIPTAIQEQNAIPGLTNRLLSRFAKTIFTSFKETKGLVGNKKVKYVGNPVRQTDSVESATSLTSNNFNPDKITLLVTGGSQGAASINKAFMDALAMMKNTDRFNIIHQTGINDESAIQQQYDDLNIKATVKAFFHNMPQLLKMADLAITRAGAGTVFELCIMGLPAILVPFPHAADDHQTFNAMALENHDAAVMIKDNELTGQTLEKTIQGLVGDKSRLERMAKMLKRIAIANADENIASCILKTKEIKV</sequence>
<evidence type="ECO:0000256" key="7">
    <source>
        <dbReference type="ARBA" id="ARBA00023136"/>
    </source>
</evidence>
<keyword evidence="2 10" id="KW-0132">Cell division</keyword>
<evidence type="ECO:0000256" key="3">
    <source>
        <dbReference type="ARBA" id="ARBA00022676"/>
    </source>
</evidence>
<dbReference type="OrthoDB" id="9808936at2"/>